<dbReference type="RefSeq" id="WP_301414599.1">
    <property type="nucleotide sequence ID" value="NZ_CP098023.1"/>
</dbReference>
<evidence type="ECO:0000256" key="7">
    <source>
        <dbReference type="ARBA" id="ARBA00023211"/>
    </source>
</evidence>
<dbReference type="NCBIfam" id="NF002074">
    <property type="entry name" value="PRK00913.1-4"/>
    <property type="match status" value="1"/>
</dbReference>
<evidence type="ECO:0000256" key="6">
    <source>
        <dbReference type="ARBA" id="ARBA00022801"/>
    </source>
</evidence>
<comment type="cofactor">
    <cofactor evidence="8">
        <name>Mn(2+)</name>
        <dbReference type="ChEBI" id="CHEBI:29035"/>
    </cofactor>
    <text evidence="8">Binds 2 manganese ions per subunit.</text>
</comment>
<feature type="binding site" evidence="8">
    <location>
        <position position="344"/>
    </location>
    <ligand>
        <name>Mn(2+)</name>
        <dbReference type="ChEBI" id="CHEBI:29035"/>
        <label>1</label>
    </ligand>
</feature>
<comment type="similarity">
    <text evidence="3 8">Belongs to the peptidase M17 family.</text>
</comment>
<comment type="catalytic activity">
    <reaction evidence="1 8">
        <text>Release of an N-terminal amino acid, Xaa-|-Yaa-, in which Xaa is preferably Leu, but may be other amino acids including Pro although not Arg or Lys, and Yaa may be Pro. Amino acid amides and methyl esters are also readily hydrolyzed, but rates on arylamides are exceedingly low.</text>
        <dbReference type="EC" id="3.4.11.1"/>
    </reaction>
</comment>
<feature type="binding site" evidence="8">
    <location>
        <position position="346"/>
    </location>
    <ligand>
        <name>Mn(2+)</name>
        <dbReference type="ChEBI" id="CHEBI:29035"/>
        <label>1</label>
    </ligand>
</feature>
<dbReference type="GO" id="GO:0004177">
    <property type="term" value="F:aminopeptidase activity"/>
    <property type="evidence" value="ECO:0007669"/>
    <property type="project" value="UniProtKB-KW"/>
</dbReference>
<dbReference type="HAMAP" id="MF_00181">
    <property type="entry name" value="Cytosol_peptidase_M17"/>
    <property type="match status" value="1"/>
</dbReference>
<dbReference type="PANTHER" id="PTHR11963">
    <property type="entry name" value="LEUCINE AMINOPEPTIDASE-RELATED"/>
    <property type="match status" value="1"/>
</dbReference>
<dbReference type="InterPro" id="IPR008283">
    <property type="entry name" value="Peptidase_M17_N"/>
</dbReference>
<dbReference type="InterPro" id="IPR043472">
    <property type="entry name" value="Macro_dom-like"/>
</dbReference>
<keyword evidence="8" id="KW-0963">Cytoplasm</keyword>
<evidence type="ECO:0000256" key="8">
    <source>
        <dbReference type="HAMAP-Rule" id="MF_00181"/>
    </source>
</evidence>
<comment type="function">
    <text evidence="8">Presumably involved in the processing and regular turnover of intracellular proteins. Catalyzes the removal of unsubstituted N-terminal amino acids from various peptides.</text>
</comment>
<keyword evidence="8" id="KW-0479">Metal-binding</keyword>
<dbReference type="Gene3D" id="3.40.220.10">
    <property type="entry name" value="Leucine Aminopeptidase, subunit E, domain 1"/>
    <property type="match status" value="1"/>
</dbReference>
<dbReference type="EC" id="3.4.11.1" evidence="8"/>
<dbReference type="PROSITE" id="PS00631">
    <property type="entry name" value="CYTOSOL_AP"/>
    <property type="match status" value="1"/>
</dbReference>
<dbReference type="NCBIfam" id="NF002073">
    <property type="entry name" value="PRK00913.1-2"/>
    <property type="match status" value="1"/>
</dbReference>
<sequence length="488" mass="51455">MQFSAKVSDITKHRSACSIISADAKNGLSSSGKSLDQLTEGMIGKILKRGDLGSKLGSTQLINLFEGPSERVLIVRAGKAPLTQAEFRKLAMASATGVKHCKDATSYLCELEVEGEDKAWQAQQITMAAGLAGYRFIQCRSDARPYPLTKFTLHALERKQLKAVQAGMKLGAAQALGSNVARELGDLPGNICTPSYLAAKARKLAKSQAKLTATVLDEKKMQSLGMGALLSVAKGSEQPPALIAMHYKGSKASEKPVVLVGKGITFDSGGISIKPGLAMDEMKYDMGGAACVFGVMNALVELQPSINVVGLVAAAENMPSGRASKPGDIVTAMSGKTIEILNTDAEGRLVLCDTLTYAGKYKPRAVIDIATLTGACVIALGHHASGLYANNQALAQALLKAGETTGDRAWQMPLWDEYQSSLDSNFADIQNIGGREAGSVTAACFLSRFAKDYNWAHLDIAGSAWKSGAAKGATGRPVPLLVEYLLGK</sequence>
<evidence type="ECO:0000256" key="2">
    <source>
        <dbReference type="ARBA" id="ARBA00000967"/>
    </source>
</evidence>
<evidence type="ECO:0000256" key="3">
    <source>
        <dbReference type="ARBA" id="ARBA00009528"/>
    </source>
</evidence>
<feature type="domain" description="Cytosol aminopeptidase" evidence="9">
    <location>
        <begin position="342"/>
        <end position="349"/>
    </location>
</feature>
<feature type="binding site" evidence="8">
    <location>
        <position position="262"/>
    </location>
    <ligand>
        <name>Mn(2+)</name>
        <dbReference type="ChEBI" id="CHEBI:29035"/>
        <label>2</label>
    </ligand>
</feature>
<keyword evidence="7 8" id="KW-0464">Manganese</keyword>
<evidence type="ECO:0000256" key="5">
    <source>
        <dbReference type="ARBA" id="ARBA00022670"/>
    </source>
</evidence>
<comment type="subcellular location">
    <subcellularLocation>
        <location evidence="8">Cytoplasm</location>
    </subcellularLocation>
</comment>
<dbReference type="Pfam" id="PF02789">
    <property type="entry name" value="Peptidase_M17_N"/>
    <property type="match status" value="1"/>
</dbReference>
<dbReference type="InterPro" id="IPR011356">
    <property type="entry name" value="Leucine_aapep/pepB"/>
</dbReference>
<dbReference type="PANTHER" id="PTHR11963:SF23">
    <property type="entry name" value="CYTOSOL AMINOPEPTIDASE"/>
    <property type="match status" value="1"/>
</dbReference>
<dbReference type="EMBL" id="CP098023">
    <property type="protein sequence ID" value="WKD48822.1"/>
    <property type="molecule type" value="Genomic_DNA"/>
</dbReference>
<dbReference type="CDD" id="cd00433">
    <property type="entry name" value="Peptidase_M17"/>
    <property type="match status" value="1"/>
</dbReference>
<accession>A0ABY9E829</accession>
<reference evidence="10 11" key="1">
    <citation type="submission" date="2022-05" db="EMBL/GenBank/DDBJ databases">
        <title>Microbulbifer sp. nov., isolated from sponge.</title>
        <authorList>
            <person name="Gao L."/>
        </authorList>
    </citation>
    <scope>NUCLEOTIDE SEQUENCE [LARGE SCALE GENOMIC DNA]</scope>
    <source>
        <strain evidence="10 11">MI-G</strain>
    </source>
</reference>
<dbReference type="Pfam" id="PF00883">
    <property type="entry name" value="Peptidase_M17"/>
    <property type="match status" value="1"/>
</dbReference>
<proteinExistence type="inferred from homology"/>
<dbReference type="InterPro" id="IPR023042">
    <property type="entry name" value="Peptidase_M17_leu_NH2_pept"/>
</dbReference>
<feature type="binding site" evidence="8">
    <location>
        <position position="267"/>
    </location>
    <ligand>
        <name>Mn(2+)</name>
        <dbReference type="ChEBI" id="CHEBI:29035"/>
        <label>1</label>
    </ligand>
</feature>
<feature type="binding site" evidence="8">
    <location>
        <position position="267"/>
    </location>
    <ligand>
        <name>Mn(2+)</name>
        <dbReference type="ChEBI" id="CHEBI:29035"/>
        <label>2</label>
    </ligand>
</feature>
<evidence type="ECO:0000259" key="9">
    <source>
        <dbReference type="PROSITE" id="PS00631"/>
    </source>
</evidence>
<keyword evidence="4 8" id="KW-0031">Aminopeptidase</keyword>
<feature type="active site" evidence="8">
    <location>
        <position position="348"/>
    </location>
</feature>
<feature type="binding site" evidence="8">
    <location>
        <position position="346"/>
    </location>
    <ligand>
        <name>Mn(2+)</name>
        <dbReference type="ChEBI" id="CHEBI:29035"/>
        <label>2</label>
    </ligand>
</feature>
<keyword evidence="5 8" id="KW-0645">Protease</keyword>
<keyword evidence="6 8" id="KW-0378">Hydrolase</keyword>
<evidence type="ECO:0000313" key="11">
    <source>
        <dbReference type="Proteomes" id="UP001321520"/>
    </source>
</evidence>
<dbReference type="SUPFAM" id="SSF52949">
    <property type="entry name" value="Macro domain-like"/>
    <property type="match status" value="1"/>
</dbReference>
<evidence type="ECO:0000256" key="4">
    <source>
        <dbReference type="ARBA" id="ARBA00022438"/>
    </source>
</evidence>
<organism evidence="10 11">
    <name type="scientific">Microbulbifer spongiae</name>
    <dbReference type="NCBI Taxonomy" id="2944933"/>
    <lineage>
        <taxon>Bacteria</taxon>
        <taxon>Pseudomonadati</taxon>
        <taxon>Pseudomonadota</taxon>
        <taxon>Gammaproteobacteria</taxon>
        <taxon>Cellvibrionales</taxon>
        <taxon>Microbulbiferaceae</taxon>
        <taxon>Microbulbifer</taxon>
    </lineage>
</organism>
<dbReference type="Proteomes" id="UP001321520">
    <property type="component" value="Chromosome"/>
</dbReference>
<keyword evidence="11" id="KW-1185">Reference proteome</keyword>
<evidence type="ECO:0000313" key="10">
    <source>
        <dbReference type="EMBL" id="WKD48822.1"/>
    </source>
</evidence>
<dbReference type="PRINTS" id="PR00481">
    <property type="entry name" value="LAMNOPPTDASE"/>
</dbReference>
<name>A0ABY9E829_9GAMM</name>
<dbReference type="Gene3D" id="3.40.630.10">
    <property type="entry name" value="Zn peptidases"/>
    <property type="match status" value="1"/>
</dbReference>
<comment type="catalytic activity">
    <reaction evidence="2 8">
        <text>Release of an N-terminal amino acid, preferentially leucine, but not glutamic or aspartic acids.</text>
        <dbReference type="EC" id="3.4.11.10"/>
    </reaction>
</comment>
<dbReference type="SUPFAM" id="SSF53187">
    <property type="entry name" value="Zn-dependent exopeptidases"/>
    <property type="match status" value="1"/>
</dbReference>
<dbReference type="EC" id="3.4.11.10" evidence="8"/>
<feature type="binding site" evidence="8">
    <location>
        <position position="285"/>
    </location>
    <ligand>
        <name>Mn(2+)</name>
        <dbReference type="ChEBI" id="CHEBI:29035"/>
        <label>2</label>
    </ligand>
</feature>
<dbReference type="InterPro" id="IPR000819">
    <property type="entry name" value="Peptidase_M17_C"/>
</dbReference>
<evidence type="ECO:0000256" key="1">
    <source>
        <dbReference type="ARBA" id="ARBA00000135"/>
    </source>
</evidence>
<gene>
    <name evidence="8" type="primary">pepA</name>
    <name evidence="10" type="ORF">M8T91_13025</name>
</gene>
<protein>
    <recommendedName>
        <fullName evidence="8">Probable cytosol aminopeptidase</fullName>
        <ecNumber evidence="8">3.4.11.1</ecNumber>
    </recommendedName>
    <alternativeName>
        <fullName evidence="8">Leucine aminopeptidase</fullName>
        <shortName evidence="8">LAP</shortName>
        <ecNumber evidence="8">3.4.11.10</ecNumber>
    </alternativeName>
    <alternativeName>
        <fullName evidence="8">Leucyl aminopeptidase</fullName>
    </alternativeName>
</protein>
<feature type="active site" evidence="8">
    <location>
        <position position="274"/>
    </location>
</feature>